<dbReference type="InterPro" id="IPR029058">
    <property type="entry name" value="AB_hydrolase_fold"/>
</dbReference>
<dbReference type="InterPro" id="IPR000073">
    <property type="entry name" value="AB_hydrolase_1"/>
</dbReference>
<dbReference type="PANTHER" id="PTHR10794">
    <property type="entry name" value="ABHYDROLASE DOMAIN-CONTAINING PROTEIN"/>
    <property type="match status" value="1"/>
</dbReference>
<proteinExistence type="inferred from homology"/>
<gene>
    <name evidence="3" type="ORF">SAMN05444412_11817</name>
</gene>
<dbReference type="Pfam" id="PF00561">
    <property type="entry name" value="Abhydrolase_1"/>
    <property type="match status" value="1"/>
</dbReference>
<protein>
    <recommendedName>
        <fullName evidence="2">AB hydrolase-1 domain-containing protein</fullName>
    </recommendedName>
</protein>
<comment type="similarity">
    <text evidence="1">Belongs to the AB hydrolase superfamily. AB hydrolase 4 family.</text>
</comment>
<accession>A0A1H3TIF6</accession>
<dbReference type="EMBL" id="FNQC01000018">
    <property type="protein sequence ID" value="SDZ50102.1"/>
    <property type="molecule type" value="Genomic_DNA"/>
</dbReference>
<comment type="caution">
    <text evidence="3">The sequence shown here is derived from an EMBL/GenBank/DDBJ whole genome shotgun (WGS) entry which is preliminary data.</text>
</comment>
<dbReference type="Proteomes" id="UP000199663">
    <property type="component" value="Unassembled WGS sequence"/>
</dbReference>
<evidence type="ECO:0000313" key="3">
    <source>
        <dbReference type="EMBL" id="SDZ50102.1"/>
    </source>
</evidence>
<evidence type="ECO:0000256" key="1">
    <source>
        <dbReference type="ARBA" id="ARBA00010884"/>
    </source>
</evidence>
<dbReference type="InterPro" id="IPR012020">
    <property type="entry name" value="ABHD4"/>
</dbReference>
<dbReference type="InterPro" id="IPR050960">
    <property type="entry name" value="AB_hydrolase_4_sf"/>
</dbReference>
<reference evidence="3 4" key="1">
    <citation type="submission" date="2016-10" db="EMBL/GenBank/DDBJ databases">
        <authorList>
            <person name="Varghese N."/>
            <person name="Submissions S."/>
        </authorList>
    </citation>
    <scope>NUCLEOTIDE SEQUENCE [LARGE SCALE GENOMIC DNA]</scope>
    <source>
        <strain evidence="3 4">DSM 17997</strain>
    </source>
</reference>
<dbReference type="SUPFAM" id="SSF53474">
    <property type="entry name" value="alpha/beta-Hydrolases"/>
    <property type="match status" value="1"/>
</dbReference>
<sequence>MITFVLQTLSFFMPIISQSTYSGPPKHLFNGHLETIVPSIFRKIEGLQYLRERILTPDDDFLDLDWSKVGSKKLLVISHGLEGSSDRHYAKGLAKLFNQNGYDVLAWNNRSCGGEMNKAPILYHHGASYDLETVMQHVEKKGSYQEYYLVGISMGGAQTLKYIGERGVDLNSKIKKAAVYSTPCNLPSSAAMLKLEGNAFYKNRFLGKLKKKMLLKGMQYPNMVDLELLKRVKDFDTFDTHFTAKVHGFKDAKDFYQSVSADNWMAGIQIPTLIINAINDPLLGDACYPVSLAEKHEKIFLEMPKRGGHTGFLVKGQEFTWAEIRFLEFLEGKDY</sequence>
<feature type="domain" description="AB hydrolase-1" evidence="2">
    <location>
        <begin position="74"/>
        <end position="314"/>
    </location>
</feature>
<keyword evidence="4" id="KW-1185">Reference proteome</keyword>
<name>A0A1H3TIF6_9BACT</name>
<dbReference type="PIRSF" id="PIRSF005211">
    <property type="entry name" value="Ab_hydro_YheT"/>
    <property type="match status" value="1"/>
</dbReference>
<evidence type="ECO:0000259" key="2">
    <source>
        <dbReference type="Pfam" id="PF00561"/>
    </source>
</evidence>
<dbReference type="PANTHER" id="PTHR10794:SF94">
    <property type="entry name" value="ESTERASE YHET-RELATED"/>
    <property type="match status" value="1"/>
</dbReference>
<dbReference type="Gene3D" id="3.40.50.1820">
    <property type="entry name" value="alpha/beta hydrolase"/>
    <property type="match status" value="1"/>
</dbReference>
<organism evidence="3 4">
    <name type="scientific">Rhodonellum ikkaensis</name>
    <dbReference type="NCBI Taxonomy" id="336829"/>
    <lineage>
        <taxon>Bacteria</taxon>
        <taxon>Pseudomonadati</taxon>
        <taxon>Bacteroidota</taxon>
        <taxon>Cytophagia</taxon>
        <taxon>Cytophagales</taxon>
        <taxon>Cytophagaceae</taxon>
        <taxon>Rhodonellum</taxon>
    </lineage>
</organism>
<evidence type="ECO:0000313" key="4">
    <source>
        <dbReference type="Proteomes" id="UP000199663"/>
    </source>
</evidence>